<dbReference type="Pfam" id="PF00724">
    <property type="entry name" value="Oxidored_FMN"/>
    <property type="match status" value="1"/>
</dbReference>
<comment type="caution">
    <text evidence="5">The sequence shown here is derived from an EMBL/GenBank/DDBJ whole genome shotgun (WGS) entry which is preliminary data.</text>
</comment>
<evidence type="ECO:0000313" key="6">
    <source>
        <dbReference type="Proteomes" id="UP000234845"/>
    </source>
</evidence>
<keyword evidence="6" id="KW-1185">Reference proteome</keyword>
<organism evidence="5 6">
    <name type="scientific">Kineobactrum sediminis</name>
    <dbReference type="NCBI Taxonomy" id="1905677"/>
    <lineage>
        <taxon>Bacteria</taxon>
        <taxon>Pseudomonadati</taxon>
        <taxon>Pseudomonadota</taxon>
        <taxon>Gammaproteobacteria</taxon>
        <taxon>Cellvibrionales</taxon>
        <taxon>Halieaceae</taxon>
        <taxon>Kineobactrum</taxon>
    </lineage>
</organism>
<dbReference type="Proteomes" id="UP000234845">
    <property type="component" value="Unassembled WGS sequence"/>
</dbReference>
<dbReference type="Gene3D" id="3.20.20.70">
    <property type="entry name" value="Aldolase class I"/>
    <property type="match status" value="1"/>
</dbReference>
<dbReference type="SUPFAM" id="SSF51395">
    <property type="entry name" value="FMN-linked oxidoreductases"/>
    <property type="match status" value="1"/>
</dbReference>
<reference evidence="6" key="1">
    <citation type="submission" date="2017-11" db="EMBL/GenBank/DDBJ databases">
        <title>The draft genome sequence of Chromatocurvus sp. F02.</title>
        <authorList>
            <person name="Du Z.-J."/>
            <person name="Chang Y.-Q."/>
        </authorList>
    </citation>
    <scope>NUCLEOTIDE SEQUENCE [LARGE SCALE GENOMIC DNA]</scope>
    <source>
        <strain evidence="6">F02</strain>
    </source>
</reference>
<proteinExistence type="inferred from homology"/>
<dbReference type="RefSeq" id="WP_101519471.1">
    <property type="nucleotide sequence ID" value="NZ_PKLZ01000001.1"/>
</dbReference>
<dbReference type="EMBL" id="PKLZ01000001">
    <property type="protein sequence ID" value="PLW83835.1"/>
    <property type="molecule type" value="Genomic_DNA"/>
</dbReference>
<dbReference type="GO" id="GO:0005829">
    <property type="term" value="C:cytosol"/>
    <property type="evidence" value="ECO:0007669"/>
    <property type="project" value="TreeGrafter"/>
</dbReference>
<evidence type="ECO:0000256" key="3">
    <source>
        <dbReference type="ARBA" id="ARBA00023002"/>
    </source>
</evidence>
<protein>
    <submittedName>
        <fullName evidence="5">Alkene reductase</fullName>
    </submittedName>
</protein>
<name>A0A2N5Y614_9GAMM</name>
<dbReference type="InterPro" id="IPR045247">
    <property type="entry name" value="Oye-like"/>
</dbReference>
<evidence type="ECO:0000259" key="4">
    <source>
        <dbReference type="Pfam" id="PF00724"/>
    </source>
</evidence>
<dbReference type="GO" id="GO:0010181">
    <property type="term" value="F:FMN binding"/>
    <property type="evidence" value="ECO:0007669"/>
    <property type="project" value="InterPro"/>
</dbReference>
<dbReference type="PANTHER" id="PTHR22893:SF91">
    <property type="entry name" value="NADPH DEHYDROGENASE 2-RELATED"/>
    <property type="match status" value="1"/>
</dbReference>
<dbReference type="OrthoDB" id="8523426at2"/>
<dbReference type="GO" id="GO:0016628">
    <property type="term" value="F:oxidoreductase activity, acting on the CH-CH group of donors, NAD or NADP as acceptor"/>
    <property type="evidence" value="ECO:0007669"/>
    <property type="project" value="UniProtKB-ARBA"/>
</dbReference>
<dbReference type="InterPro" id="IPR001155">
    <property type="entry name" value="OxRdtase_FMN_N"/>
</dbReference>
<accession>A0A2N5Y614</accession>
<feature type="domain" description="NADH:flavin oxidoreductase/NADH oxidase N-terminal" evidence="4">
    <location>
        <begin position="5"/>
        <end position="334"/>
    </location>
</feature>
<evidence type="ECO:0000313" key="5">
    <source>
        <dbReference type="EMBL" id="PLW83835.1"/>
    </source>
</evidence>
<evidence type="ECO:0000256" key="1">
    <source>
        <dbReference type="ARBA" id="ARBA00001917"/>
    </source>
</evidence>
<dbReference type="FunFam" id="3.20.20.70:FF:000059">
    <property type="entry name" value="N-ethylmaleimide reductase, FMN-linked"/>
    <property type="match status" value="1"/>
</dbReference>
<evidence type="ECO:0000256" key="2">
    <source>
        <dbReference type="ARBA" id="ARBA00005979"/>
    </source>
</evidence>
<comment type="cofactor">
    <cofactor evidence="1">
        <name>FMN</name>
        <dbReference type="ChEBI" id="CHEBI:58210"/>
    </cofactor>
</comment>
<comment type="similarity">
    <text evidence="2">Belongs to the NADH:flavin oxidoreductase/NADH oxidase family.</text>
</comment>
<keyword evidence="3" id="KW-0560">Oxidoreductase</keyword>
<dbReference type="AlphaFoldDB" id="A0A2N5Y614"/>
<sequence>MPKALLSPTQLGAIALKNRVVMAPMTRARAPFRLATASMAEYYRQRASAGLIITEATQISQQGTGTLATPGIHTPEQIRCWQQVTSAVHQAGGRIVCQIWHSGRVSHRVFQHNEEPPVAPSAVQGKIRTFTEQGFVPTSEPRALELEEIPGVVAQYARAASNAMEAGFDGVQIHAANGYLIDQFLRDGVNRRTDAYGGSVENRCRFLLEVTDAVIDAIGADVTAVRLSPFSSTWDCHDSQPAPLFRHAVSELDRRELAFLEIVEKINESSVSGSGAELQAGFDTDDIGRVYNGPLVLNGGYDMARADTVVASGTASAISFGRPYLSTPDLVERFVVDAPLNAPGDPAAVYGGGDAGYIDFPIMSP</sequence>
<dbReference type="CDD" id="cd02933">
    <property type="entry name" value="OYE_like_FMN"/>
    <property type="match status" value="1"/>
</dbReference>
<dbReference type="InterPro" id="IPR013785">
    <property type="entry name" value="Aldolase_TIM"/>
</dbReference>
<dbReference type="PANTHER" id="PTHR22893">
    <property type="entry name" value="NADH OXIDOREDUCTASE-RELATED"/>
    <property type="match status" value="1"/>
</dbReference>
<gene>
    <name evidence="5" type="ORF">CWI75_00255</name>
</gene>